<dbReference type="PANTHER" id="PTHR15454:SF73">
    <property type="entry name" value="DYNEIN AXONEMAL LIGHT CHAIN 1"/>
    <property type="match status" value="1"/>
</dbReference>
<keyword evidence="8" id="KW-0206">Cytoskeleton</keyword>
<organism evidence="12 13">
    <name type="scientific">Clydaea vesicula</name>
    <dbReference type="NCBI Taxonomy" id="447962"/>
    <lineage>
        <taxon>Eukaryota</taxon>
        <taxon>Fungi</taxon>
        <taxon>Fungi incertae sedis</taxon>
        <taxon>Chytridiomycota</taxon>
        <taxon>Chytridiomycota incertae sedis</taxon>
        <taxon>Chytridiomycetes</taxon>
        <taxon>Lobulomycetales</taxon>
        <taxon>Lobulomycetaceae</taxon>
        <taxon>Clydaea</taxon>
    </lineage>
</organism>
<keyword evidence="6" id="KW-0243">Dynein</keyword>
<evidence type="ECO:0000256" key="7">
    <source>
        <dbReference type="ARBA" id="ARBA00023175"/>
    </source>
</evidence>
<keyword evidence="9" id="KW-0966">Cell projection</keyword>
<comment type="caution">
    <text evidence="12">The sequence shown here is derived from an EMBL/GenBank/DDBJ whole genome shotgun (WGS) entry which is preliminary data.</text>
</comment>
<dbReference type="GO" id="GO:0005874">
    <property type="term" value="C:microtubule"/>
    <property type="evidence" value="ECO:0007669"/>
    <property type="project" value="UniProtKB-KW"/>
</dbReference>
<keyword evidence="4" id="KW-0493">Microtubule</keyword>
<protein>
    <recommendedName>
        <fullName evidence="11">Dynein axonemal light chain 1</fullName>
    </recommendedName>
</protein>
<evidence type="ECO:0000256" key="8">
    <source>
        <dbReference type="ARBA" id="ARBA00023212"/>
    </source>
</evidence>
<dbReference type="Gene3D" id="3.80.10.10">
    <property type="entry name" value="Ribonuclease Inhibitor"/>
    <property type="match status" value="1"/>
</dbReference>
<dbReference type="FunFam" id="3.80.10.10:FF:000049">
    <property type="entry name" value="Dynein light chain 1"/>
    <property type="match status" value="1"/>
</dbReference>
<dbReference type="InterPro" id="IPR025875">
    <property type="entry name" value="Leu-rich_rpt_4"/>
</dbReference>
<dbReference type="GO" id="GO:0030286">
    <property type="term" value="C:dynein complex"/>
    <property type="evidence" value="ECO:0007669"/>
    <property type="project" value="UniProtKB-KW"/>
</dbReference>
<dbReference type="SMART" id="SM00365">
    <property type="entry name" value="LRR_SD22"/>
    <property type="match status" value="4"/>
</dbReference>
<dbReference type="PROSITE" id="PS51450">
    <property type="entry name" value="LRR"/>
    <property type="match status" value="3"/>
</dbReference>
<sequence>MIAPIKRIEQLLQDCIAPTLAYAQKIMSKGTTIKDAIKAWEEKTGLVSTEAKVVKLLMVQPLITKMDASLASLASVEHLALSTNLIDKISNLNGLAHLRILSLGRNCIKKIEGLEAVADTLEELWISYNNIEKLNGIESCKKLKVLYASNNKIKGWEGIVPISSLPLIEDVVFYNNPIEEKCSADGNWVDEMKKRFPTLKRLDGKPIFREEVENAEES</sequence>
<keyword evidence="13" id="KW-1185">Reference proteome</keyword>
<evidence type="ECO:0000313" key="12">
    <source>
        <dbReference type="EMBL" id="KAJ3214928.1"/>
    </source>
</evidence>
<dbReference type="AlphaFoldDB" id="A0AAD5XY49"/>
<keyword evidence="2" id="KW-0963">Cytoplasm</keyword>
<comment type="subcellular location">
    <subcellularLocation>
        <location evidence="1">Cytoplasm</location>
        <location evidence="1">Cytoskeleton</location>
        <location evidence="1">Cilium axoneme</location>
    </subcellularLocation>
</comment>
<dbReference type="InterPro" id="IPR001611">
    <property type="entry name" value="Leu-rich_rpt"/>
</dbReference>
<dbReference type="SUPFAM" id="SSF52058">
    <property type="entry name" value="L domain-like"/>
    <property type="match status" value="1"/>
</dbReference>
<dbReference type="Pfam" id="PF12799">
    <property type="entry name" value="LRR_4"/>
    <property type="match status" value="1"/>
</dbReference>
<evidence type="ECO:0000256" key="4">
    <source>
        <dbReference type="ARBA" id="ARBA00022701"/>
    </source>
</evidence>
<name>A0AAD5XY49_9FUNG</name>
<evidence type="ECO:0000256" key="9">
    <source>
        <dbReference type="ARBA" id="ARBA00023273"/>
    </source>
</evidence>
<keyword evidence="3" id="KW-0433">Leucine-rich repeat</keyword>
<evidence type="ECO:0000256" key="6">
    <source>
        <dbReference type="ARBA" id="ARBA00023017"/>
    </source>
</evidence>
<dbReference type="EMBL" id="JADGJW010000581">
    <property type="protein sequence ID" value="KAJ3214928.1"/>
    <property type="molecule type" value="Genomic_DNA"/>
</dbReference>
<evidence type="ECO:0000256" key="5">
    <source>
        <dbReference type="ARBA" id="ARBA00022737"/>
    </source>
</evidence>
<evidence type="ECO:0000256" key="2">
    <source>
        <dbReference type="ARBA" id="ARBA00022490"/>
    </source>
</evidence>
<evidence type="ECO:0000256" key="11">
    <source>
        <dbReference type="ARBA" id="ARBA00049760"/>
    </source>
</evidence>
<accession>A0AAD5XY49</accession>
<comment type="similarity">
    <text evidence="10">Belongs to the dynein light chain LC1-type family.</text>
</comment>
<dbReference type="Proteomes" id="UP001211065">
    <property type="component" value="Unassembled WGS sequence"/>
</dbReference>
<keyword evidence="5" id="KW-0677">Repeat</keyword>
<dbReference type="GO" id="GO:0005930">
    <property type="term" value="C:axoneme"/>
    <property type="evidence" value="ECO:0007669"/>
    <property type="project" value="UniProtKB-SubCell"/>
</dbReference>
<reference evidence="12" key="1">
    <citation type="submission" date="2020-05" db="EMBL/GenBank/DDBJ databases">
        <title>Phylogenomic resolution of chytrid fungi.</title>
        <authorList>
            <person name="Stajich J.E."/>
            <person name="Amses K."/>
            <person name="Simmons R."/>
            <person name="Seto K."/>
            <person name="Myers J."/>
            <person name="Bonds A."/>
            <person name="Quandt C.A."/>
            <person name="Barry K."/>
            <person name="Liu P."/>
            <person name="Grigoriev I."/>
            <person name="Longcore J.E."/>
            <person name="James T.Y."/>
        </authorList>
    </citation>
    <scope>NUCLEOTIDE SEQUENCE</scope>
    <source>
        <strain evidence="12">JEL0476</strain>
    </source>
</reference>
<keyword evidence="7" id="KW-0505">Motor protein</keyword>
<dbReference type="PANTHER" id="PTHR15454">
    <property type="entry name" value="NISCHARIN RELATED"/>
    <property type="match status" value="1"/>
</dbReference>
<gene>
    <name evidence="12" type="primary">DNAL1</name>
    <name evidence="12" type="ORF">HK099_006608</name>
</gene>
<evidence type="ECO:0000256" key="3">
    <source>
        <dbReference type="ARBA" id="ARBA00022614"/>
    </source>
</evidence>
<evidence type="ECO:0000313" key="13">
    <source>
        <dbReference type="Proteomes" id="UP001211065"/>
    </source>
</evidence>
<evidence type="ECO:0000256" key="1">
    <source>
        <dbReference type="ARBA" id="ARBA00004430"/>
    </source>
</evidence>
<proteinExistence type="inferred from homology"/>
<evidence type="ECO:0000256" key="10">
    <source>
        <dbReference type="ARBA" id="ARBA00049659"/>
    </source>
</evidence>
<dbReference type="InterPro" id="IPR032675">
    <property type="entry name" value="LRR_dom_sf"/>
</dbReference>